<sequence length="94" mass="10621">MVKTWGPSGAELLEAARCDPRNRRTDIGFLGRLLGKQDDADLEHWVPRPMLKELDLWAAQKGIGRAKALKLLLGKGVEAEKTAVLNRRKRSFRE</sequence>
<accession>A0ABQ0P1A8</accession>
<keyword evidence="2" id="KW-1185">Reference proteome</keyword>
<evidence type="ECO:0000313" key="2">
    <source>
        <dbReference type="Proteomes" id="UP001062901"/>
    </source>
</evidence>
<dbReference type="EMBL" id="BAQD01000147">
    <property type="protein sequence ID" value="GBQ08954.1"/>
    <property type="molecule type" value="Genomic_DNA"/>
</dbReference>
<gene>
    <name evidence="1" type="ORF">AA15669_1982</name>
</gene>
<reference evidence="1" key="1">
    <citation type="submission" date="2013-04" db="EMBL/GenBank/DDBJ databases">
        <title>The genome sequencing project of 58 acetic acid bacteria.</title>
        <authorList>
            <person name="Okamoto-Kainuma A."/>
            <person name="Ishikawa M."/>
            <person name="Umino S."/>
            <person name="Koizumi Y."/>
            <person name="Shiwa Y."/>
            <person name="Yoshikawa H."/>
            <person name="Matsutani M."/>
            <person name="Matsushita K."/>
        </authorList>
    </citation>
    <scope>NUCLEOTIDE SEQUENCE</scope>
    <source>
        <strain evidence="1">DSM 15669</strain>
    </source>
</reference>
<name>A0ABQ0P1A8_9PROT</name>
<comment type="caution">
    <text evidence="1">The sequence shown here is derived from an EMBL/GenBank/DDBJ whole genome shotgun (WGS) entry which is preliminary data.</text>
</comment>
<protein>
    <submittedName>
        <fullName evidence="1">Uncharacterized protein</fullName>
    </submittedName>
</protein>
<dbReference type="Proteomes" id="UP001062901">
    <property type="component" value="Unassembled WGS sequence"/>
</dbReference>
<proteinExistence type="predicted"/>
<evidence type="ECO:0000313" key="1">
    <source>
        <dbReference type="EMBL" id="GBQ08954.1"/>
    </source>
</evidence>
<organism evidence="1 2">
    <name type="scientific">Saccharibacter floricola DSM 15669</name>
    <dbReference type="NCBI Taxonomy" id="1123227"/>
    <lineage>
        <taxon>Bacteria</taxon>
        <taxon>Pseudomonadati</taxon>
        <taxon>Pseudomonadota</taxon>
        <taxon>Alphaproteobacteria</taxon>
        <taxon>Acetobacterales</taxon>
        <taxon>Acetobacteraceae</taxon>
        <taxon>Saccharibacter</taxon>
    </lineage>
</organism>